<dbReference type="GeneID" id="92768950"/>
<evidence type="ECO:0000256" key="2">
    <source>
        <dbReference type="PROSITE-ProRule" id="PRU00169"/>
    </source>
</evidence>
<organism evidence="4 6">
    <name type="scientific">Corynebacterium amycolatum</name>
    <dbReference type="NCBI Taxonomy" id="43765"/>
    <lineage>
        <taxon>Bacteria</taxon>
        <taxon>Bacillati</taxon>
        <taxon>Actinomycetota</taxon>
        <taxon>Actinomycetes</taxon>
        <taxon>Mycobacteriales</taxon>
        <taxon>Corynebacteriaceae</taxon>
        <taxon>Corynebacterium</taxon>
    </lineage>
</organism>
<dbReference type="InterPro" id="IPR001789">
    <property type="entry name" value="Sig_transdc_resp-reg_receiver"/>
</dbReference>
<dbReference type="EMBL" id="CP120206">
    <property type="protein sequence ID" value="WET43310.1"/>
    <property type="molecule type" value="Genomic_DNA"/>
</dbReference>
<dbReference type="PROSITE" id="PS50110">
    <property type="entry name" value="RESPONSE_REGULATORY"/>
    <property type="match status" value="1"/>
</dbReference>
<dbReference type="PANTHER" id="PTHR43214">
    <property type="entry name" value="TWO-COMPONENT RESPONSE REGULATOR"/>
    <property type="match status" value="1"/>
</dbReference>
<gene>
    <name evidence="5" type="ORF">P2W56_07665</name>
    <name evidence="4" type="ORF">QP460_002205</name>
</gene>
<dbReference type="InterPro" id="IPR011006">
    <property type="entry name" value="CheY-like_superfamily"/>
</dbReference>
<name>A0AAW9ST95_CORAY</name>
<dbReference type="GO" id="GO:0006355">
    <property type="term" value="P:regulation of DNA-templated transcription"/>
    <property type="evidence" value="ECO:0007669"/>
    <property type="project" value="InterPro"/>
</dbReference>
<reference evidence="4" key="3">
    <citation type="submission" date="2024-05" db="EMBL/GenBank/DDBJ databases">
        <authorList>
            <person name="Wolfe A."/>
        </authorList>
    </citation>
    <scope>NUCLEOTIDE SEQUENCE</scope>
    <source>
        <strain evidence="4">UMB1064</strain>
    </source>
</reference>
<keyword evidence="2" id="KW-0597">Phosphoprotein</keyword>
<dbReference type="SUPFAM" id="SSF52172">
    <property type="entry name" value="CheY-like"/>
    <property type="match status" value="1"/>
</dbReference>
<evidence type="ECO:0000313" key="4">
    <source>
        <dbReference type="EMBL" id="MEO3716405.1"/>
    </source>
</evidence>
<dbReference type="GO" id="GO:0003677">
    <property type="term" value="F:DNA binding"/>
    <property type="evidence" value="ECO:0007669"/>
    <property type="project" value="UniProtKB-KW"/>
</dbReference>
<proteinExistence type="predicted"/>
<evidence type="ECO:0000313" key="6">
    <source>
        <dbReference type="Proteomes" id="UP001223646"/>
    </source>
</evidence>
<reference evidence="5" key="1">
    <citation type="submission" date="2023-03" db="EMBL/GenBank/DDBJ databases">
        <title>Corynebacterium amycolatum SB-1.</title>
        <authorList>
            <person name="Jo H."/>
        </authorList>
    </citation>
    <scope>NUCLEOTIDE SEQUENCE</scope>
    <source>
        <strain evidence="5">SB-1</strain>
    </source>
</reference>
<feature type="modified residue" description="4-aspartylphosphate" evidence="2">
    <location>
        <position position="89"/>
    </location>
</feature>
<sequence>MTRENIAGMSNASIDVSAAIDSDNIGDYSVQSDRLLRVAAIDDHALTLQGLETLLSAEPDFELVGCYQTVPALLADVGTDDRLDVVVLDLRLADNSDPAQNVLSLELVTDHVLILSSAESPYLVRKAVRTGVMGVVQKSETPETVVSAVRLAALGKGALTTEWASVVDSDPLLDSVDLSERQREVLELYASGESTKRVASMTGLTPNTVLDYLGRIRAKYAAAGRAENSLNKSEMYRLAQQDGYLPGPMDPS</sequence>
<dbReference type="GO" id="GO:0000160">
    <property type="term" value="P:phosphorelay signal transduction system"/>
    <property type="evidence" value="ECO:0007669"/>
    <property type="project" value="InterPro"/>
</dbReference>
<evidence type="ECO:0000313" key="5">
    <source>
        <dbReference type="EMBL" id="WET43310.1"/>
    </source>
</evidence>
<dbReference type="Pfam" id="PF00072">
    <property type="entry name" value="Response_reg"/>
    <property type="match status" value="1"/>
</dbReference>
<dbReference type="SMART" id="SM00421">
    <property type="entry name" value="HTH_LUXR"/>
    <property type="match status" value="1"/>
</dbReference>
<protein>
    <submittedName>
        <fullName evidence="4">Response regulator transcription factor</fullName>
    </submittedName>
</protein>
<dbReference type="SMART" id="SM00448">
    <property type="entry name" value="REC"/>
    <property type="match status" value="1"/>
</dbReference>
<feature type="domain" description="Response regulatory" evidence="3">
    <location>
        <begin position="37"/>
        <end position="153"/>
    </location>
</feature>
<keyword evidence="1" id="KW-0238">DNA-binding</keyword>
<dbReference type="Gene3D" id="3.40.50.2300">
    <property type="match status" value="1"/>
</dbReference>
<dbReference type="Proteomes" id="UP001220238">
    <property type="component" value="Chromosome"/>
</dbReference>
<dbReference type="PROSITE" id="PS00622">
    <property type="entry name" value="HTH_LUXR_1"/>
    <property type="match status" value="1"/>
</dbReference>
<accession>A0AAW9ST95</accession>
<dbReference type="AlphaFoldDB" id="A0AAW9ST95"/>
<dbReference type="SUPFAM" id="SSF46894">
    <property type="entry name" value="C-terminal effector domain of the bipartite response regulators"/>
    <property type="match status" value="1"/>
</dbReference>
<evidence type="ECO:0000259" key="3">
    <source>
        <dbReference type="PROSITE" id="PS50110"/>
    </source>
</evidence>
<dbReference type="InterPro" id="IPR039420">
    <property type="entry name" value="WalR-like"/>
</dbReference>
<reference evidence="4" key="2">
    <citation type="submission" date="2023-05" db="EMBL/GenBank/DDBJ databases">
        <authorList>
            <person name="Du J."/>
        </authorList>
    </citation>
    <scope>NUCLEOTIDE SEQUENCE</scope>
    <source>
        <strain evidence="4">UMB1064</strain>
    </source>
</reference>
<dbReference type="EMBL" id="JASOOY020000008">
    <property type="protein sequence ID" value="MEO3716405.1"/>
    <property type="molecule type" value="Genomic_DNA"/>
</dbReference>
<dbReference type="PRINTS" id="PR00038">
    <property type="entry name" value="HTHLUXR"/>
</dbReference>
<dbReference type="InterPro" id="IPR036388">
    <property type="entry name" value="WH-like_DNA-bd_sf"/>
</dbReference>
<dbReference type="Gene3D" id="1.10.10.10">
    <property type="entry name" value="Winged helix-like DNA-binding domain superfamily/Winged helix DNA-binding domain"/>
    <property type="match status" value="1"/>
</dbReference>
<dbReference type="InterPro" id="IPR000792">
    <property type="entry name" value="Tscrpt_reg_LuxR_C"/>
</dbReference>
<dbReference type="Pfam" id="PF00196">
    <property type="entry name" value="GerE"/>
    <property type="match status" value="1"/>
</dbReference>
<dbReference type="RefSeq" id="WP_224786551.1">
    <property type="nucleotide sequence ID" value="NZ_CP046975.1"/>
</dbReference>
<evidence type="ECO:0000256" key="1">
    <source>
        <dbReference type="ARBA" id="ARBA00023125"/>
    </source>
</evidence>
<dbReference type="Proteomes" id="UP001223646">
    <property type="component" value="Unassembled WGS sequence"/>
</dbReference>
<dbReference type="InterPro" id="IPR016032">
    <property type="entry name" value="Sig_transdc_resp-reg_C-effctor"/>
</dbReference>